<name>R8VU40_9FIRM</name>
<dbReference type="PATRIC" id="fig|1203606.4.peg.2559"/>
<gene>
    <name evidence="2" type="ORF">HMPREF1526_02595</name>
</gene>
<feature type="signal peptide" evidence="1">
    <location>
        <begin position="1"/>
        <end position="22"/>
    </location>
</feature>
<dbReference type="Gene3D" id="2.50.20.20">
    <property type="match status" value="1"/>
</dbReference>
<reference evidence="2 3" key="1">
    <citation type="submission" date="2013-01" db="EMBL/GenBank/DDBJ databases">
        <title>The Genome Sequence of Butyricicoccus pullicaecorum 1.2.</title>
        <authorList>
            <consortium name="The Broad Institute Genome Sequencing Platform"/>
            <person name="Earl A."/>
            <person name="Ward D."/>
            <person name="Feldgarden M."/>
            <person name="Gevers D."/>
            <person name="Van Immerseel F."/>
            <person name="Eeckhaut V."/>
            <person name="Walker B."/>
            <person name="Young S.K."/>
            <person name="Zeng Q."/>
            <person name="Gargeya S."/>
            <person name="Fitzgerald M."/>
            <person name="Haas B."/>
            <person name="Abouelleil A."/>
            <person name="Alvarado L."/>
            <person name="Arachchi H.M."/>
            <person name="Berlin A.M."/>
            <person name="Chapman S.B."/>
            <person name="Dewar J."/>
            <person name="Goldberg J."/>
            <person name="Griggs A."/>
            <person name="Gujja S."/>
            <person name="Hansen M."/>
            <person name="Howarth C."/>
            <person name="Imamovic A."/>
            <person name="Larimer J."/>
            <person name="McCowan C."/>
            <person name="Murphy C."/>
            <person name="Neiman D."/>
            <person name="Pearson M."/>
            <person name="Priest M."/>
            <person name="Roberts A."/>
            <person name="Saif S."/>
            <person name="Shea T."/>
            <person name="Sisk P."/>
            <person name="Sykes S."/>
            <person name="Wortman J."/>
            <person name="Nusbaum C."/>
            <person name="Birren B."/>
        </authorList>
    </citation>
    <scope>NUCLEOTIDE SEQUENCE [LARGE SCALE GENOMIC DNA]</scope>
    <source>
        <strain evidence="2 3">1.2</strain>
    </source>
</reference>
<dbReference type="Pfam" id="PF20316">
    <property type="entry name" value="DUF6612"/>
    <property type="match status" value="1"/>
</dbReference>
<accession>R8VU40</accession>
<keyword evidence="3" id="KW-1185">Reference proteome</keyword>
<dbReference type="OrthoDB" id="1852432at2"/>
<keyword evidence="1" id="KW-0732">Signal</keyword>
<dbReference type="InterPro" id="IPR029046">
    <property type="entry name" value="LolA/LolB/LppX"/>
</dbReference>
<dbReference type="HOGENOM" id="CLU_923497_0_0_9"/>
<dbReference type="eggNOG" id="ENOG5031AZ4">
    <property type="taxonomic scope" value="Bacteria"/>
</dbReference>
<sequence>MKKTKRALAALSALTLTLSLTACGGGGQQSTGDSGTDAMTPAERVAAAEEKMNALTSLSIDMTQDIGMSFTMADQSQELNMSTKMQMDVIQEPLKAKGTMQIDMGEELGGAQDVELYIMTEEDAANVYMQMNGQWVKQSVTEAELGQYDAADSLELYLDSAADFAEAGTEQIGGADATKFTGVIKGDKLYDVIEESGVLGSLGQTGTDVSEDELKAMLSELGDLPMSVWINADGYPVQYEMDMSQMIDSILQKALEMEGAADQGMTMTVSKAAMSLTCSNFNAVDDFELPAEAQNATAA</sequence>
<dbReference type="InterPro" id="IPR046720">
    <property type="entry name" value="DUF6612"/>
</dbReference>
<evidence type="ECO:0000256" key="1">
    <source>
        <dbReference type="SAM" id="SignalP"/>
    </source>
</evidence>
<evidence type="ECO:0008006" key="4">
    <source>
        <dbReference type="Google" id="ProtNLM"/>
    </source>
</evidence>
<feature type="chain" id="PRO_5039184319" description="DUF4412 domain-containing protein" evidence="1">
    <location>
        <begin position="23"/>
        <end position="299"/>
    </location>
</feature>
<proteinExistence type="predicted"/>
<dbReference type="SUPFAM" id="SSF89392">
    <property type="entry name" value="Prokaryotic lipoproteins and lipoprotein localization factors"/>
    <property type="match status" value="1"/>
</dbReference>
<dbReference type="EMBL" id="AQOB01000012">
    <property type="protein sequence ID" value="EOQ35796.1"/>
    <property type="molecule type" value="Genomic_DNA"/>
</dbReference>
<comment type="caution">
    <text evidence="2">The sequence shown here is derived from an EMBL/GenBank/DDBJ whole genome shotgun (WGS) entry which is preliminary data.</text>
</comment>
<dbReference type="PROSITE" id="PS51257">
    <property type="entry name" value="PROKAR_LIPOPROTEIN"/>
    <property type="match status" value="1"/>
</dbReference>
<dbReference type="RefSeq" id="WP_016148706.1">
    <property type="nucleotide sequence ID" value="NZ_KB976104.1"/>
</dbReference>
<dbReference type="Proteomes" id="UP000013981">
    <property type="component" value="Unassembled WGS sequence"/>
</dbReference>
<protein>
    <recommendedName>
        <fullName evidence="4">DUF4412 domain-containing protein</fullName>
    </recommendedName>
</protein>
<evidence type="ECO:0000313" key="3">
    <source>
        <dbReference type="Proteomes" id="UP000013981"/>
    </source>
</evidence>
<organism evidence="2 3">
    <name type="scientific">Butyricicoccus pullicaecorum 1.2</name>
    <dbReference type="NCBI Taxonomy" id="1203606"/>
    <lineage>
        <taxon>Bacteria</taxon>
        <taxon>Bacillati</taxon>
        <taxon>Bacillota</taxon>
        <taxon>Clostridia</taxon>
        <taxon>Eubacteriales</taxon>
        <taxon>Butyricicoccaceae</taxon>
        <taxon>Butyricicoccus</taxon>
    </lineage>
</organism>
<evidence type="ECO:0000313" key="2">
    <source>
        <dbReference type="EMBL" id="EOQ35796.1"/>
    </source>
</evidence>
<dbReference type="AlphaFoldDB" id="R8VU40"/>